<dbReference type="GO" id="GO:0016491">
    <property type="term" value="F:oxidoreductase activity"/>
    <property type="evidence" value="ECO:0007669"/>
    <property type="project" value="UniProtKB-KW"/>
</dbReference>
<dbReference type="InterPro" id="IPR005107">
    <property type="entry name" value="CO_DH_flav_C"/>
</dbReference>
<sequence length="277" mass="29018">MKASAGGYARASDVRQALEMLAASDGSGRVLAGGQSLIAAMNMRLSTGDILVDISRIEELAGVRETSDSLWIGALTPHAEIGRNALIRDHAPLLSQAVGFIAHAAIRNRGTIGGALAHADPAAEFPAGVLALGATLHVEGLDGPRDIPAEDFFQDIFETAIDDGEILTGISIPKAASDERQTITEVARRSGDYALAGVCLVKRSGKHRLSLFSVAPKPVLAVQAMAELDRGDIEGAVRALQADIDPSSDTQATATYRRHLAGILLRRAVATIQGESE</sequence>
<feature type="domain" description="FAD-binding PCMH-type" evidence="4">
    <location>
        <begin position="1"/>
        <end position="177"/>
    </location>
</feature>
<dbReference type="InterPro" id="IPR051312">
    <property type="entry name" value="Diverse_Substr_Oxidored"/>
</dbReference>
<dbReference type="PANTHER" id="PTHR42659">
    <property type="entry name" value="XANTHINE DEHYDROGENASE SUBUNIT C-RELATED"/>
    <property type="match status" value="1"/>
</dbReference>
<organism evidence="5 6">
    <name type="scientific">Roseibium aggregatum</name>
    <dbReference type="NCBI Taxonomy" id="187304"/>
    <lineage>
        <taxon>Bacteria</taxon>
        <taxon>Pseudomonadati</taxon>
        <taxon>Pseudomonadota</taxon>
        <taxon>Alphaproteobacteria</taxon>
        <taxon>Hyphomicrobiales</taxon>
        <taxon>Stappiaceae</taxon>
        <taxon>Roseibium</taxon>
    </lineage>
</organism>
<reference evidence="5" key="1">
    <citation type="submission" date="2020-05" db="EMBL/GenBank/DDBJ databases">
        <title>Identification of trans-AT polyketide cluster in two marine bacteria, producers of a novel glutaramide-containing polyketide sesbanimide D and analogs.</title>
        <authorList>
            <person name="Kacar D."/>
            <person name="Rodriguez P."/>
            <person name="Canedo L."/>
            <person name="Gonzalez E."/>
            <person name="Galan B."/>
            <person name="De La Calle F."/>
            <person name="Garcia J.L."/>
        </authorList>
    </citation>
    <scope>NUCLEOTIDE SEQUENCE</scope>
    <source>
        <strain evidence="5">PHM038</strain>
    </source>
</reference>
<keyword evidence="3" id="KW-0560">Oxidoreductase</keyword>
<dbReference type="InterPro" id="IPR016169">
    <property type="entry name" value="FAD-bd_PCMH_sub2"/>
</dbReference>
<evidence type="ECO:0000313" key="5">
    <source>
        <dbReference type="EMBL" id="MBD1546953.1"/>
    </source>
</evidence>
<accession>A0A926S504</accession>
<dbReference type="Pfam" id="PF00941">
    <property type="entry name" value="FAD_binding_5"/>
    <property type="match status" value="1"/>
</dbReference>
<evidence type="ECO:0000313" key="6">
    <source>
        <dbReference type="Proteomes" id="UP000598467"/>
    </source>
</evidence>
<evidence type="ECO:0000256" key="3">
    <source>
        <dbReference type="ARBA" id="ARBA00023002"/>
    </source>
</evidence>
<dbReference type="EMBL" id="JABFCZ010000012">
    <property type="protein sequence ID" value="MBD1546953.1"/>
    <property type="molecule type" value="Genomic_DNA"/>
</dbReference>
<protein>
    <submittedName>
        <fullName evidence="5">Xanthine dehydrogenase family protein subunit M</fullName>
    </submittedName>
</protein>
<keyword evidence="1" id="KW-0285">Flavoprotein</keyword>
<keyword evidence="2" id="KW-0274">FAD</keyword>
<proteinExistence type="predicted"/>
<dbReference type="PROSITE" id="PS51387">
    <property type="entry name" value="FAD_PCMH"/>
    <property type="match status" value="1"/>
</dbReference>
<dbReference type="RefSeq" id="WP_190291713.1">
    <property type="nucleotide sequence ID" value="NZ_JABFCZ010000012.1"/>
</dbReference>
<dbReference type="Proteomes" id="UP000598467">
    <property type="component" value="Unassembled WGS sequence"/>
</dbReference>
<dbReference type="InterPro" id="IPR002346">
    <property type="entry name" value="Mopterin_DH_FAD-bd"/>
</dbReference>
<dbReference type="FunFam" id="3.30.465.10:FF:000017">
    <property type="entry name" value="Xanthine dehydrogenase, FAD binding subunit"/>
    <property type="match status" value="1"/>
</dbReference>
<dbReference type="SUPFAM" id="SSF55447">
    <property type="entry name" value="CO dehydrogenase flavoprotein C-terminal domain-like"/>
    <property type="match status" value="1"/>
</dbReference>
<dbReference type="InterPro" id="IPR016166">
    <property type="entry name" value="FAD-bd_PCMH"/>
</dbReference>
<dbReference type="SMART" id="SM01092">
    <property type="entry name" value="CO_deh_flav_C"/>
    <property type="match status" value="1"/>
</dbReference>
<evidence type="ECO:0000259" key="4">
    <source>
        <dbReference type="PROSITE" id="PS51387"/>
    </source>
</evidence>
<dbReference type="SUPFAM" id="SSF56176">
    <property type="entry name" value="FAD-binding/transporter-associated domain-like"/>
    <property type="match status" value="1"/>
</dbReference>
<evidence type="ECO:0000256" key="1">
    <source>
        <dbReference type="ARBA" id="ARBA00022630"/>
    </source>
</evidence>
<gene>
    <name evidence="5" type="ORF">HK439_11820</name>
</gene>
<evidence type="ECO:0000256" key="2">
    <source>
        <dbReference type="ARBA" id="ARBA00022827"/>
    </source>
</evidence>
<dbReference type="InterPro" id="IPR036318">
    <property type="entry name" value="FAD-bd_PCMH-like_sf"/>
</dbReference>
<dbReference type="Pfam" id="PF03450">
    <property type="entry name" value="CO_deh_flav_C"/>
    <property type="match status" value="1"/>
</dbReference>
<dbReference type="Gene3D" id="3.30.465.10">
    <property type="match status" value="1"/>
</dbReference>
<dbReference type="InterPro" id="IPR036683">
    <property type="entry name" value="CO_DH_flav_C_dom_sf"/>
</dbReference>
<dbReference type="Gene3D" id="3.30.390.50">
    <property type="entry name" value="CO dehydrogenase flavoprotein, C-terminal domain"/>
    <property type="match status" value="1"/>
</dbReference>
<dbReference type="AlphaFoldDB" id="A0A926S504"/>
<dbReference type="Gene3D" id="3.30.43.10">
    <property type="entry name" value="Uridine Diphospho-n-acetylenolpyruvylglucosamine Reductase, domain 2"/>
    <property type="match status" value="1"/>
</dbReference>
<name>A0A926S504_9HYPH</name>
<dbReference type="InterPro" id="IPR016167">
    <property type="entry name" value="FAD-bd_PCMH_sub1"/>
</dbReference>
<dbReference type="GO" id="GO:0071949">
    <property type="term" value="F:FAD binding"/>
    <property type="evidence" value="ECO:0007669"/>
    <property type="project" value="InterPro"/>
</dbReference>
<comment type="caution">
    <text evidence="5">The sequence shown here is derived from an EMBL/GenBank/DDBJ whole genome shotgun (WGS) entry which is preliminary data.</text>
</comment>
<dbReference type="PANTHER" id="PTHR42659:SF2">
    <property type="entry name" value="XANTHINE DEHYDROGENASE SUBUNIT C-RELATED"/>
    <property type="match status" value="1"/>
</dbReference>